<keyword evidence="1" id="KW-1133">Transmembrane helix</keyword>
<evidence type="ECO:0000313" key="3">
    <source>
        <dbReference type="Proteomes" id="UP000006094"/>
    </source>
</evidence>
<dbReference type="RefSeq" id="WP_014968582.1">
    <property type="nucleotide sequence ID" value="NC_018664.1"/>
</dbReference>
<sequence length="90" mass="10036">MIGKFLLIMFVILSFALFNNIFFPRGIGRGLFDNSSSVLLLTAISVVLFVLVMFVLEAAFGTASNINRVIEGTMIGWIVALFLQIKKSRY</sequence>
<keyword evidence="1" id="KW-0472">Membrane</keyword>
<reference evidence="2 3" key="1">
    <citation type="journal article" date="2012" name="PLoS ONE">
        <title>The purine-utilizing bacterium Clostridium acidurici 9a: a genome-guided metabolic reconsideration.</title>
        <authorList>
            <person name="Hartwich K."/>
            <person name="Poehlein A."/>
            <person name="Daniel R."/>
        </authorList>
    </citation>
    <scope>NUCLEOTIDE SEQUENCE [LARGE SCALE GENOMIC DNA]</scope>
    <source>
        <strain evidence="3">ATCC 7906 / DSM 604 / BCRC 14475 / CIP 104303 / KCTC 5404 / NCIMB 10678 / 9a</strain>
    </source>
</reference>
<dbReference type="AlphaFoldDB" id="K0B089"/>
<accession>K0B089</accession>
<feature type="transmembrane region" description="Helical" evidence="1">
    <location>
        <begin position="6"/>
        <end position="26"/>
    </location>
</feature>
<name>K0B089_GOTA9</name>
<keyword evidence="1" id="KW-0812">Transmembrane</keyword>
<organism evidence="2 3">
    <name type="scientific">Gottschalkia acidurici (strain ATCC 7906 / DSM 604 / BCRC 14475 / CIP 104303 / KCTC 5404 / NCIMB 10678 / 9a)</name>
    <name type="common">Clostridium acidurici</name>
    <dbReference type="NCBI Taxonomy" id="1128398"/>
    <lineage>
        <taxon>Bacteria</taxon>
        <taxon>Bacillati</taxon>
        <taxon>Bacillota</taxon>
        <taxon>Tissierellia</taxon>
        <taxon>Tissierellales</taxon>
        <taxon>Gottschalkiaceae</taxon>
        <taxon>Gottschalkia</taxon>
    </lineage>
</organism>
<evidence type="ECO:0000256" key="1">
    <source>
        <dbReference type="SAM" id="Phobius"/>
    </source>
</evidence>
<dbReference type="KEGG" id="cad:Curi_c24530"/>
<evidence type="ECO:0000313" key="2">
    <source>
        <dbReference type="EMBL" id="AFS79448.1"/>
    </source>
</evidence>
<dbReference type="Proteomes" id="UP000006094">
    <property type="component" value="Chromosome"/>
</dbReference>
<dbReference type="OrthoDB" id="9966933at2"/>
<gene>
    <name evidence="2" type="ordered locus">Curi_c24530</name>
</gene>
<dbReference type="HOGENOM" id="CLU_2435557_0_0_9"/>
<proteinExistence type="predicted"/>
<dbReference type="EMBL" id="CP003326">
    <property type="protein sequence ID" value="AFS79448.1"/>
    <property type="molecule type" value="Genomic_DNA"/>
</dbReference>
<keyword evidence="3" id="KW-1185">Reference proteome</keyword>
<feature type="transmembrane region" description="Helical" evidence="1">
    <location>
        <begin position="38"/>
        <end position="60"/>
    </location>
</feature>
<protein>
    <submittedName>
        <fullName evidence="2">Uncharacterized protein</fullName>
    </submittedName>
</protein>